<dbReference type="Proteomes" id="UP000308707">
    <property type="component" value="Unassembled WGS sequence"/>
</dbReference>
<evidence type="ECO:0000256" key="5">
    <source>
        <dbReference type="SAM" id="SignalP"/>
    </source>
</evidence>
<evidence type="ECO:0000256" key="1">
    <source>
        <dbReference type="ARBA" id="ARBA00007749"/>
    </source>
</evidence>
<feature type="signal peptide" evidence="5">
    <location>
        <begin position="1"/>
        <end position="20"/>
    </location>
</feature>
<evidence type="ECO:0000313" key="7">
    <source>
        <dbReference type="EMBL" id="TKR33374.1"/>
    </source>
</evidence>
<keyword evidence="3" id="KW-0378">Hydrolase</keyword>
<dbReference type="SUPFAM" id="SSF56281">
    <property type="entry name" value="Metallo-hydrolase/oxidoreductase"/>
    <property type="match status" value="1"/>
</dbReference>
<dbReference type="InterPro" id="IPR001279">
    <property type="entry name" value="Metallo-B-lactamas"/>
</dbReference>
<dbReference type="SMART" id="SM00849">
    <property type="entry name" value="Lactamase_B"/>
    <property type="match status" value="1"/>
</dbReference>
<feature type="domain" description="Metallo-beta-lactamase" evidence="6">
    <location>
        <begin position="61"/>
        <end position="263"/>
    </location>
</feature>
<feature type="chain" id="PRO_5020480657" evidence="5">
    <location>
        <begin position="21"/>
        <end position="279"/>
    </location>
</feature>
<evidence type="ECO:0000256" key="2">
    <source>
        <dbReference type="ARBA" id="ARBA00022723"/>
    </source>
</evidence>
<keyword evidence="8" id="KW-1185">Reference proteome</keyword>
<dbReference type="CDD" id="cd07729">
    <property type="entry name" value="AHL_lactonase_MBL-fold"/>
    <property type="match status" value="1"/>
</dbReference>
<sequence length="279" mass="30546">MNLRLRIAIALLASPLSLSAAAPAPKPDLRLWRLDCGTLWTYNLDEMSDTRAYVGKSKKFVGSCYLIRHGGDYLLWDTGLSKEYLGKPYAEGAEDSNSLAATVVDQLAKIGVKPSQVSRIGISHYHFDHIGQAADFPQAKLLIGEGDFAVFGKPGHEERTKLLSPWLRKGAKVEKVKGDFDVFGDGSVVMLDLPGHTPGHHGLLVQLPKRGPVLLSGDVVHLRENMETMGVPSFNTNRADSLASMDRFKKLAENLHATLIIQHEEKDVGKLPAFPEAAE</sequence>
<dbReference type="Gene3D" id="3.60.15.10">
    <property type="entry name" value="Ribonuclease Z/Hydroxyacylglutathione hydrolase-like"/>
    <property type="match status" value="1"/>
</dbReference>
<evidence type="ECO:0000256" key="3">
    <source>
        <dbReference type="ARBA" id="ARBA00022801"/>
    </source>
</evidence>
<dbReference type="EMBL" id="SZUA01000001">
    <property type="protein sequence ID" value="TKR33374.1"/>
    <property type="molecule type" value="Genomic_DNA"/>
</dbReference>
<evidence type="ECO:0000313" key="8">
    <source>
        <dbReference type="Proteomes" id="UP000308707"/>
    </source>
</evidence>
<dbReference type="AlphaFoldDB" id="A0A4U5JU59"/>
<reference evidence="7 8" key="1">
    <citation type="submission" date="2019-04" db="EMBL/GenBank/DDBJ databases">
        <title>Reference strain of H23.</title>
        <authorList>
            <person name="Luo X."/>
        </authorList>
    </citation>
    <scope>NUCLEOTIDE SEQUENCE [LARGE SCALE GENOMIC DNA]</scope>
    <source>
        <strain evidence="7 8">H23</strain>
    </source>
</reference>
<keyword evidence="5" id="KW-0732">Signal</keyword>
<comment type="similarity">
    <text evidence="1">Belongs to the metallo-beta-lactamase superfamily.</text>
</comment>
<comment type="caution">
    <text evidence="7">The sequence shown here is derived from an EMBL/GenBank/DDBJ whole genome shotgun (WGS) entry which is preliminary data.</text>
</comment>
<dbReference type="OrthoDB" id="5443440at2"/>
<dbReference type="Pfam" id="PF00753">
    <property type="entry name" value="Lactamase_B"/>
    <property type="match status" value="1"/>
</dbReference>
<dbReference type="GO" id="GO:0046872">
    <property type="term" value="F:metal ion binding"/>
    <property type="evidence" value="ECO:0007669"/>
    <property type="project" value="UniProtKB-KW"/>
</dbReference>
<dbReference type="InterPro" id="IPR051013">
    <property type="entry name" value="MBL_superfamily_lactonases"/>
</dbReference>
<keyword evidence="4" id="KW-0862">Zinc</keyword>
<dbReference type="PANTHER" id="PTHR42978">
    <property type="entry name" value="QUORUM-QUENCHING LACTONASE YTNP-RELATED-RELATED"/>
    <property type="match status" value="1"/>
</dbReference>
<accession>A0A4U5JU59</accession>
<dbReference type="InterPro" id="IPR036866">
    <property type="entry name" value="RibonucZ/Hydroxyglut_hydro"/>
</dbReference>
<gene>
    <name evidence="7" type="ORF">FCE95_03440</name>
</gene>
<dbReference type="GO" id="GO:0016787">
    <property type="term" value="F:hydrolase activity"/>
    <property type="evidence" value="ECO:0007669"/>
    <property type="project" value="UniProtKB-KW"/>
</dbReference>
<name>A0A4U5JU59_9GAMM</name>
<protein>
    <submittedName>
        <fullName evidence="7">N-acyl homoserine lactonase family protein</fullName>
    </submittedName>
</protein>
<organism evidence="7 8">
    <name type="scientific">Luteimonas gilva</name>
    <dbReference type="NCBI Taxonomy" id="2572684"/>
    <lineage>
        <taxon>Bacteria</taxon>
        <taxon>Pseudomonadati</taxon>
        <taxon>Pseudomonadota</taxon>
        <taxon>Gammaproteobacteria</taxon>
        <taxon>Lysobacterales</taxon>
        <taxon>Lysobacteraceae</taxon>
        <taxon>Luteimonas</taxon>
    </lineage>
</organism>
<keyword evidence="2" id="KW-0479">Metal-binding</keyword>
<proteinExistence type="inferred from homology"/>
<evidence type="ECO:0000256" key="4">
    <source>
        <dbReference type="ARBA" id="ARBA00022833"/>
    </source>
</evidence>
<dbReference type="PANTHER" id="PTHR42978:SF3">
    <property type="entry name" value="BLR3078 PROTEIN"/>
    <property type="match status" value="1"/>
</dbReference>
<evidence type="ECO:0000259" key="6">
    <source>
        <dbReference type="SMART" id="SM00849"/>
    </source>
</evidence>